<proteinExistence type="predicted"/>
<keyword evidence="3" id="KW-1185">Reference proteome</keyword>
<dbReference type="EMBL" id="VOIH02000011">
    <property type="protein sequence ID" value="KAF3433690.1"/>
    <property type="molecule type" value="Genomic_DNA"/>
</dbReference>
<reference evidence="2" key="1">
    <citation type="submission" date="2020-03" db="EMBL/GenBank/DDBJ databases">
        <title>A high-quality chromosome-level genome assembly of a woody plant with both climbing and erect habits, Rhamnella rubrinervis.</title>
        <authorList>
            <person name="Lu Z."/>
            <person name="Yang Y."/>
            <person name="Zhu X."/>
            <person name="Sun Y."/>
        </authorList>
    </citation>
    <scope>NUCLEOTIDE SEQUENCE</scope>
    <source>
        <strain evidence="2">BYM</strain>
        <tissue evidence="2">Leaf</tissue>
    </source>
</reference>
<accession>A0A8K0GTI5</accession>
<organism evidence="2 3">
    <name type="scientific">Rhamnella rubrinervis</name>
    <dbReference type="NCBI Taxonomy" id="2594499"/>
    <lineage>
        <taxon>Eukaryota</taxon>
        <taxon>Viridiplantae</taxon>
        <taxon>Streptophyta</taxon>
        <taxon>Embryophyta</taxon>
        <taxon>Tracheophyta</taxon>
        <taxon>Spermatophyta</taxon>
        <taxon>Magnoliopsida</taxon>
        <taxon>eudicotyledons</taxon>
        <taxon>Gunneridae</taxon>
        <taxon>Pentapetalae</taxon>
        <taxon>rosids</taxon>
        <taxon>fabids</taxon>
        <taxon>Rosales</taxon>
        <taxon>Rhamnaceae</taxon>
        <taxon>rhamnoid group</taxon>
        <taxon>Rhamneae</taxon>
        <taxon>Rhamnella</taxon>
    </lineage>
</organism>
<feature type="region of interest" description="Disordered" evidence="1">
    <location>
        <begin position="94"/>
        <end position="113"/>
    </location>
</feature>
<comment type="caution">
    <text evidence="2">The sequence shown here is derived from an EMBL/GenBank/DDBJ whole genome shotgun (WGS) entry which is preliminary data.</text>
</comment>
<feature type="region of interest" description="Disordered" evidence="1">
    <location>
        <begin position="1"/>
        <end position="21"/>
    </location>
</feature>
<protein>
    <submittedName>
        <fullName evidence="2">Uncharacterized protein</fullName>
    </submittedName>
</protein>
<evidence type="ECO:0000256" key="1">
    <source>
        <dbReference type="SAM" id="MobiDB-lite"/>
    </source>
</evidence>
<dbReference type="OrthoDB" id="1210003at2759"/>
<gene>
    <name evidence="2" type="ORF">FNV43_RR24793</name>
</gene>
<sequence>MNANKAAGIGGSKGVLPTRSSPRKYGFVMANISKSMEGGGRDKNQLIETKERCEAEGLDMTIDEIFNSVVPPKSGYVQGFGHGPKPMSRALRLNEQRRKEVEDRAKSAKERNEELTKQIEELRARQDRIEDSLFQRIR</sequence>
<dbReference type="AlphaFoldDB" id="A0A8K0GTI5"/>
<name>A0A8K0GTI5_9ROSA</name>
<evidence type="ECO:0000313" key="2">
    <source>
        <dbReference type="EMBL" id="KAF3433690.1"/>
    </source>
</evidence>
<dbReference type="Proteomes" id="UP000796880">
    <property type="component" value="Unassembled WGS sequence"/>
</dbReference>
<evidence type="ECO:0000313" key="3">
    <source>
        <dbReference type="Proteomes" id="UP000796880"/>
    </source>
</evidence>